<protein>
    <submittedName>
        <fullName evidence="1">Uncharacterized protein</fullName>
    </submittedName>
</protein>
<proteinExistence type="predicted"/>
<dbReference type="SUPFAM" id="SSF81301">
    <property type="entry name" value="Nucleotidyltransferase"/>
    <property type="match status" value="1"/>
</dbReference>
<gene>
    <name evidence="1" type="ORF">SAMN05421834_10713</name>
</gene>
<dbReference type="Proteomes" id="UP000185669">
    <property type="component" value="Unassembled WGS sequence"/>
</dbReference>
<dbReference type="Gene3D" id="3.30.460.10">
    <property type="entry name" value="Beta Polymerase, domain 2"/>
    <property type="match status" value="1"/>
</dbReference>
<dbReference type="STRING" id="56779.SAMN05421834_10713"/>
<evidence type="ECO:0000313" key="2">
    <source>
        <dbReference type="Proteomes" id="UP000185669"/>
    </source>
</evidence>
<dbReference type="RefSeq" id="WP_200805225.1">
    <property type="nucleotide sequence ID" value="NZ_FTNC01000007.1"/>
</dbReference>
<reference evidence="2" key="1">
    <citation type="submission" date="2017-01" db="EMBL/GenBank/DDBJ databases">
        <authorList>
            <person name="Varghese N."/>
            <person name="Submissions S."/>
        </authorList>
    </citation>
    <scope>NUCLEOTIDE SEQUENCE [LARGE SCALE GENOMIC DNA]</scope>
    <source>
        <strain evidence="2">ATCC 700103</strain>
    </source>
</reference>
<organism evidence="1 2">
    <name type="scientific">Halanaerobium kushneri</name>
    <dbReference type="NCBI Taxonomy" id="56779"/>
    <lineage>
        <taxon>Bacteria</taxon>
        <taxon>Bacillati</taxon>
        <taxon>Bacillota</taxon>
        <taxon>Clostridia</taxon>
        <taxon>Halanaerobiales</taxon>
        <taxon>Halanaerobiaceae</taxon>
        <taxon>Halanaerobium</taxon>
    </lineage>
</organism>
<accession>A0A1N6UST1</accession>
<dbReference type="EMBL" id="FTNC01000007">
    <property type="protein sequence ID" value="SIQ68571.1"/>
    <property type="molecule type" value="Genomic_DNA"/>
</dbReference>
<name>A0A1N6UST1_9FIRM</name>
<dbReference type="AlphaFoldDB" id="A0A1N6UST1"/>
<sequence>MKWKNIRDEYPDCWILLEAIEAHSDQEKRVVDKLAVLDKFNNSEIGLLVEFKEGEKTFDNYMNLKFYLEDNLNKDVDLVIKDALKEELKADILGSAKYAQA</sequence>
<keyword evidence="2" id="KW-1185">Reference proteome</keyword>
<evidence type="ECO:0000313" key="1">
    <source>
        <dbReference type="EMBL" id="SIQ68571.1"/>
    </source>
</evidence>
<dbReference type="InterPro" id="IPR043519">
    <property type="entry name" value="NT_sf"/>
</dbReference>